<protein>
    <submittedName>
        <fullName evidence="1">Uncharacterized protein</fullName>
    </submittedName>
</protein>
<sequence>MRQTIWPNGQAITVYVLPNRHQTHQAFSTKVLGLFPYQLDRIWNKLVFSGLGEESIEVQSEQEMPERVGHKPGAIGYLMLPINGDNFNVIKVLGK</sequence>
<reference evidence="1 2" key="1">
    <citation type="journal article" date="2013" name="Genome Announc.">
        <title>Complete Genome Sequence of Glaciecola psychrophila Strain 170T.</title>
        <authorList>
            <person name="Yin J."/>
            <person name="Chen J."/>
            <person name="Liu G."/>
            <person name="Yu Y."/>
            <person name="Song L."/>
            <person name="Wang X."/>
            <person name="Qu X."/>
        </authorList>
    </citation>
    <scope>NUCLEOTIDE SEQUENCE [LARGE SCALE GENOMIC DNA]</scope>
    <source>
        <strain evidence="1 2">170</strain>
    </source>
</reference>
<accession>K7AG98</accession>
<dbReference type="PATRIC" id="fig|1129794.4.peg.69"/>
<dbReference type="Proteomes" id="UP000011864">
    <property type="component" value="Chromosome"/>
</dbReference>
<dbReference type="EMBL" id="CP003837">
    <property type="protein sequence ID" value="AGH42183.1"/>
    <property type="molecule type" value="Genomic_DNA"/>
</dbReference>
<dbReference type="KEGG" id="gps:C427_0073"/>
<keyword evidence="2" id="KW-1185">Reference proteome</keyword>
<dbReference type="Gene3D" id="3.40.190.10">
    <property type="entry name" value="Periplasmic binding protein-like II"/>
    <property type="match status" value="1"/>
</dbReference>
<dbReference type="SUPFAM" id="SSF53850">
    <property type="entry name" value="Periplasmic binding protein-like II"/>
    <property type="match status" value="1"/>
</dbReference>
<dbReference type="RefSeq" id="WP_007641991.1">
    <property type="nucleotide sequence ID" value="NC_020514.1"/>
</dbReference>
<evidence type="ECO:0000313" key="1">
    <source>
        <dbReference type="EMBL" id="AGH42183.1"/>
    </source>
</evidence>
<dbReference type="OrthoDB" id="5368544at2"/>
<dbReference type="STRING" id="1129794.C427_0073"/>
<evidence type="ECO:0000313" key="2">
    <source>
        <dbReference type="Proteomes" id="UP000011864"/>
    </source>
</evidence>
<proteinExistence type="predicted"/>
<dbReference type="AlphaFoldDB" id="K7AG98"/>
<name>K7AG98_9ALTE</name>
<dbReference type="HOGENOM" id="CLU_124904_0_0_6"/>
<dbReference type="eggNOG" id="COG0226">
    <property type="taxonomic scope" value="Bacteria"/>
</dbReference>
<organism evidence="1 2">
    <name type="scientific">Paraglaciecola psychrophila 170</name>
    <dbReference type="NCBI Taxonomy" id="1129794"/>
    <lineage>
        <taxon>Bacteria</taxon>
        <taxon>Pseudomonadati</taxon>
        <taxon>Pseudomonadota</taxon>
        <taxon>Gammaproteobacteria</taxon>
        <taxon>Alteromonadales</taxon>
        <taxon>Alteromonadaceae</taxon>
        <taxon>Paraglaciecola</taxon>
    </lineage>
</organism>
<gene>
    <name evidence="1" type="ORF">C427_0073</name>
</gene>